<organism evidence="2 3">
    <name type="scientific">Elysia crispata</name>
    <name type="common">lettuce slug</name>
    <dbReference type="NCBI Taxonomy" id="231223"/>
    <lineage>
        <taxon>Eukaryota</taxon>
        <taxon>Metazoa</taxon>
        <taxon>Spiralia</taxon>
        <taxon>Lophotrochozoa</taxon>
        <taxon>Mollusca</taxon>
        <taxon>Gastropoda</taxon>
        <taxon>Heterobranchia</taxon>
        <taxon>Euthyneura</taxon>
        <taxon>Panpulmonata</taxon>
        <taxon>Sacoglossa</taxon>
        <taxon>Placobranchoidea</taxon>
        <taxon>Plakobranchidae</taxon>
        <taxon>Elysia</taxon>
    </lineage>
</organism>
<reference evidence="2" key="1">
    <citation type="journal article" date="2023" name="G3 (Bethesda)">
        <title>A reference genome for the long-term kleptoplast-retaining sea slug Elysia crispata morphotype clarki.</title>
        <authorList>
            <person name="Eastman K.E."/>
            <person name="Pendleton A.L."/>
            <person name="Shaikh M.A."/>
            <person name="Suttiyut T."/>
            <person name="Ogas R."/>
            <person name="Tomko P."/>
            <person name="Gavelis G."/>
            <person name="Widhalm J.R."/>
            <person name="Wisecaver J.H."/>
        </authorList>
    </citation>
    <scope>NUCLEOTIDE SEQUENCE</scope>
    <source>
        <strain evidence="2">ECLA1</strain>
    </source>
</reference>
<evidence type="ECO:0000313" key="3">
    <source>
        <dbReference type="Proteomes" id="UP001283361"/>
    </source>
</evidence>
<evidence type="ECO:0000256" key="1">
    <source>
        <dbReference type="SAM" id="MobiDB-lite"/>
    </source>
</evidence>
<proteinExistence type="predicted"/>
<protein>
    <submittedName>
        <fullName evidence="2">Uncharacterized protein</fullName>
    </submittedName>
</protein>
<evidence type="ECO:0000313" key="2">
    <source>
        <dbReference type="EMBL" id="KAK3739465.1"/>
    </source>
</evidence>
<feature type="region of interest" description="Disordered" evidence="1">
    <location>
        <begin position="1"/>
        <end position="27"/>
    </location>
</feature>
<dbReference type="EMBL" id="JAWDGP010006526">
    <property type="protein sequence ID" value="KAK3739465.1"/>
    <property type="molecule type" value="Genomic_DNA"/>
</dbReference>
<dbReference type="Proteomes" id="UP001283361">
    <property type="component" value="Unassembled WGS sequence"/>
</dbReference>
<gene>
    <name evidence="2" type="ORF">RRG08_062544</name>
</gene>
<keyword evidence="3" id="KW-1185">Reference proteome</keyword>
<comment type="caution">
    <text evidence="2">The sequence shown here is derived from an EMBL/GenBank/DDBJ whole genome shotgun (WGS) entry which is preliminary data.</text>
</comment>
<accession>A0AAE0YB81</accession>
<sequence>MEPLLRDVTQDTHEDSMKTPVAPPVEGGTTVVTRLMEPVYRDVTQDTQEDSVKTPVVPPVEGGTTLVARLMEPVYRNMIQGTQGGSAKQEREQNATEKPFTDMKITDVAQEREVQQVVPTHTISNTPEAYTMEGVQMEVRQGKRRGTNQQDAKRLRDSGKVPPFYKQRLSSYKPYILHQSSSLIAAVTVFRGTKCTAQESQLHSGDIHYSLPSPGEKRHNWCHKIMLIVFGWMPWAEEKTT</sequence>
<name>A0AAE0YB81_9GAST</name>
<feature type="compositionally biased region" description="Basic and acidic residues" evidence="1">
    <location>
        <begin position="1"/>
        <end position="17"/>
    </location>
</feature>
<feature type="region of interest" description="Disordered" evidence="1">
    <location>
        <begin position="140"/>
        <end position="160"/>
    </location>
</feature>
<dbReference type="AlphaFoldDB" id="A0AAE0YB81"/>